<feature type="region of interest" description="Disordered" evidence="1">
    <location>
        <begin position="1"/>
        <end position="72"/>
    </location>
</feature>
<feature type="compositionally biased region" description="Polar residues" evidence="1">
    <location>
        <begin position="49"/>
        <end position="61"/>
    </location>
</feature>
<dbReference type="Proteomes" id="UP000325313">
    <property type="component" value="Unassembled WGS sequence"/>
</dbReference>
<dbReference type="EMBL" id="VDEP01000275">
    <property type="protein sequence ID" value="KAA1113784.1"/>
    <property type="molecule type" value="Genomic_DNA"/>
</dbReference>
<feature type="compositionally biased region" description="Basic residues" evidence="1">
    <location>
        <begin position="21"/>
        <end position="40"/>
    </location>
</feature>
<feature type="compositionally biased region" description="Basic residues" evidence="1">
    <location>
        <begin position="63"/>
        <end position="72"/>
    </location>
</feature>
<gene>
    <name evidence="2" type="ORF">PGT21_025038</name>
    <name evidence="3" type="ORF">PGTUg99_020284</name>
</gene>
<evidence type="ECO:0000313" key="4">
    <source>
        <dbReference type="Proteomes" id="UP000324748"/>
    </source>
</evidence>
<comment type="caution">
    <text evidence="3">The sequence shown here is derived from an EMBL/GenBank/DDBJ whole genome shotgun (WGS) entry which is preliminary data.</text>
</comment>
<keyword evidence="4" id="KW-1185">Reference proteome</keyword>
<evidence type="ECO:0000313" key="2">
    <source>
        <dbReference type="EMBL" id="KAA1085943.1"/>
    </source>
</evidence>
<evidence type="ECO:0000313" key="3">
    <source>
        <dbReference type="EMBL" id="KAA1113784.1"/>
    </source>
</evidence>
<reference evidence="4 5" key="1">
    <citation type="submission" date="2019-05" db="EMBL/GenBank/DDBJ databases">
        <title>Emergence of the Ug99 lineage of the wheat stem rust pathogen through somatic hybridization.</title>
        <authorList>
            <person name="Li F."/>
            <person name="Upadhyaya N.M."/>
            <person name="Sperschneider J."/>
            <person name="Matny O."/>
            <person name="Nguyen-Phuc H."/>
            <person name="Mago R."/>
            <person name="Raley C."/>
            <person name="Miller M.E."/>
            <person name="Silverstein K.A.T."/>
            <person name="Henningsen E."/>
            <person name="Hirsch C.D."/>
            <person name="Visser B."/>
            <person name="Pretorius Z.A."/>
            <person name="Steffenson B.J."/>
            <person name="Schwessinger B."/>
            <person name="Dodds P.N."/>
            <person name="Figueroa M."/>
        </authorList>
    </citation>
    <scope>NUCLEOTIDE SEQUENCE [LARGE SCALE GENOMIC DNA]</scope>
    <source>
        <strain evidence="2">21-0</strain>
        <strain evidence="3 5">Ug99</strain>
    </source>
</reference>
<accession>A0A5B0QLG9</accession>
<dbReference type="AlphaFoldDB" id="A0A5B0QLG9"/>
<name>A0A5B0QLG9_PUCGR</name>
<protein>
    <submittedName>
        <fullName evidence="3">Uncharacterized protein</fullName>
    </submittedName>
</protein>
<evidence type="ECO:0000256" key="1">
    <source>
        <dbReference type="SAM" id="MobiDB-lite"/>
    </source>
</evidence>
<dbReference type="EMBL" id="VSWC01000106">
    <property type="protein sequence ID" value="KAA1085943.1"/>
    <property type="molecule type" value="Genomic_DNA"/>
</dbReference>
<sequence>MPPVHMAHAPPNKSTDDSQAKTHKMLVHAQPRKHRIRRRTLPCPPDNKLYNTPQPSQSLLSSGKRKGQGHAIHSNRVRRVRLVLELTPACLELTVCLKNYVCQPR</sequence>
<organism evidence="3 5">
    <name type="scientific">Puccinia graminis f. sp. tritici</name>
    <dbReference type="NCBI Taxonomy" id="56615"/>
    <lineage>
        <taxon>Eukaryota</taxon>
        <taxon>Fungi</taxon>
        <taxon>Dikarya</taxon>
        <taxon>Basidiomycota</taxon>
        <taxon>Pucciniomycotina</taxon>
        <taxon>Pucciniomycetes</taxon>
        <taxon>Pucciniales</taxon>
        <taxon>Pucciniaceae</taxon>
        <taxon>Puccinia</taxon>
    </lineage>
</organism>
<proteinExistence type="predicted"/>
<evidence type="ECO:0000313" key="5">
    <source>
        <dbReference type="Proteomes" id="UP000325313"/>
    </source>
</evidence>
<dbReference type="Proteomes" id="UP000324748">
    <property type="component" value="Unassembled WGS sequence"/>
</dbReference>